<evidence type="ECO:0000256" key="1">
    <source>
        <dbReference type="SAM" id="Phobius"/>
    </source>
</evidence>
<evidence type="ECO:0000313" key="2">
    <source>
        <dbReference type="EMBL" id="XCJ80025.1"/>
    </source>
</evidence>
<feature type="transmembrane region" description="Helical" evidence="1">
    <location>
        <begin position="188"/>
        <end position="208"/>
    </location>
</feature>
<name>A0AB74UDX6_9GAMM</name>
<reference evidence="2" key="1">
    <citation type="submission" date="2024-06" db="EMBL/GenBank/DDBJ databases">
        <title>Complete genome of Salinicola endophyticus HNIBRBA4755.</title>
        <authorList>
            <person name="Shin S.Y."/>
            <person name="Kang H."/>
            <person name="Song J."/>
        </authorList>
    </citation>
    <scope>NUCLEOTIDE SEQUENCE</scope>
    <source>
        <strain evidence="2">HNIBRBA4755</strain>
    </source>
</reference>
<accession>A0AB74UDX6</accession>
<dbReference type="AlphaFoldDB" id="A0AB74UDX6"/>
<dbReference type="EMBL" id="CP159578">
    <property type="protein sequence ID" value="XCJ80025.1"/>
    <property type="molecule type" value="Genomic_DNA"/>
</dbReference>
<sequence>MNEHVVQHRGRDYVAGLFWQVMSARTGARELRERGQELQFQSVAMRRLPGRLGVGFGNRGKGFSLASLIADRQGPKSVTILELPADAEQEETIYALVAVDEGGLIMPGFDIAGPEAQIRNGLVDLVAMHPISDGDFRLTMPAHFGFGESDSETSLAAFFEQRPRRRELQRARLIVLSTTSLAARRRRLALAAGGLTLLAGCIVGYSWYQHYLDSQAAKRAAAEQARREAEHAAELEAQRQALLAHPWKSEATNLGKACIARILEMPVFVAGWPLTGAECDKDQLILSYARSEGLSTQNFQAARARAFASSAEVAFGERGEEARVRLPEPVAHPQYRDESLPLPQGQLVAFTSVFQRVAQPVNFSRRDEAPVKVLLPGEVPSDDAPTVQLPWNTFDFDFQGGALAMLVARDLDLPGVRIKRVTLSLNALKNGDGVQVERASWHVTGDFYADAKS</sequence>
<protein>
    <submittedName>
        <fullName evidence="2">Type 4b pilus protein PilO2</fullName>
    </submittedName>
</protein>
<proteinExistence type="predicted"/>
<dbReference type="RefSeq" id="WP_353980875.1">
    <property type="nucleotide sequence ID" value="NZ_CP159578.1"/>
</dbReference>
<keyword evidence="1" id="KW-0812">Transmembrane</keyword>
<gene>
    <name evidence="2" type="primary">pilO2</name>
    <name evidence="2" type="ORF">ABV408_02330</name>
</gene>
<organism evidence="2">
    <name type="scientific">Salinicola endophyticus</name>
    <dbReference type="NCBI Taxonomy" id="1949083"/>
    <lineage>
        <taxon>Bacteria</taxon>
        <taxon>Pseudomonadati</taxon>
        <taxon>Pseudomonadota</taxon>
        <taxon>Gammaproteobacteria</taxon>
        <taxon>Oceanospirillales</taxon>
        <taxon>Halomonadaceae</taxon>
        <taxon>Salinicola</taxon>
    </lineage>
</organism>
<keyword evidence="1" id="KW-1133">Transmembrane helix</keyword>
<dbReference type="Pfam" id="PF06864">
    <property type="entry name" value="PAP_PilO"/>
    <property type="match status" value="1"/>
</dbReference>
<keyword evidence="1" id="KW-0472">Membrane</keyword>
<dbReference type="InterPro" id="IPR009663">
    <property type="entry name" value="PAP_PilO"/>
</dbReference>